<accession>A0A4C1UDA4</accession>
<name>A0A4C1UDA4_EUMVA</name>
<evidence type="ECO:0000313" key="2">
    <source>
        <dbReference type="Proteomes" id="UP000299102"/>
    </source>
</evidence>
<dbReference type="EMBL" id="BGZK01000157">
    <property type="protein sequence ID" value="GBP24107.1"/>
    <property type="molecule type" value="Genomic_DNA"/>
</dbReference>
<dbReference type="OrthoDB" id="7116894at2759"/>
<reference evidence="1 2" key="1">
    <citation type="journal article" date="2019" name="Commun. Biol.">
        <title>The bagworm genome reveals a unique fibroin gene that provides high tensile strength.</title>
        <authorList>
            <person name="Kono N."/>
            <person name="Nakamura H."/>
            <person name="Ohtoshi R."/>
            <person name="Tomita M."/>
            <person name="Numata K."/>
            <person name="Arakawa K."/>
        </authorList>
    </citation>
    <scope>NUCLEOTIDE SEQUENCE [LARGE SCALE GENOMIC DNA]</scope>
</reference>
<dbReference type="AlphaFoldDB" id="A0A4C1UDA4"/>
<keyword evidence="2" id="KW-1185">Reference proteome</keyword>
<proteinExistence type="predicted"/>
<dbReference type="Proteomes" id="UP000299102">
    <property type="component" value="Unassembled WGS sequence"/>
</dbReference>
<protein>
    <submittedName>
        <fullName evidence="1">Uncharacterized protein</fullName>
    </submittedName>
</protein>
<organism evidence="1 2">
    <name type="scientific">Eumeta variegata</name>
    <name type="common">Bagworm moth</name>
    <name type="synonym">Eumeta japonica</name>
    <dbReference type="NCBI Taxonomy" id="151549"/>
    <lineage>
        <taxon>Eukaryota</taxon>
        <taxon>Metazoa</taxon>
        <taxon>Ecdysozoa</taxon>
        <taxon>Arthropoda</taxon>
        <taxon>Hexapoda</taxon>
        <taxon>Insecta</taxon>
        <taxon>Pterygota</taxon>
        <taxon>Neoptera</taxon>
        <taxon>Endopterygota</taxon>
        <taxon>Lepidoptera</taxon>
        <taxon>Glossata</taxon>
        <taxon>Ditrysia</taxon>
        <taxon>Tineoidea</taxon>
        <taxon>Psychidae</taxon>
        <taxon>Oiketicinae</taxon>
        <taxon>Eumeta</taxon>
    </lineage>
</organism>
<gene>
    <name evidence="1" type="ORF">EVAR_27331_1</name>
</gene>
<sequence length="85" mass="10053">MQKNQKILEVVPERPSAKYLNPEYVKWGNFTIIRYGRRSLYYLNIEGHIKHSWGNNVTTRNRISYGGGIGLMKEEKREVDHHLSH</sequence>
<comment type="caution">
    <text evidence="1">The sequence shown here is derived from an EMBL/GenBank/DDBJ whole genome shotgun (WGS) entry which is preliminary data.</text>
</comment>
<evidence type="ECO:0000313" key="1">
    <source>
        <dbReference type="EMBL" id="GBP24107.1"/>
    </source>
</evidence>